<evidence type="ECO:0000313" key="1">
    <source>
        <dbReference type="EMBL" id="MED6119402.1"/>
    </source>
</evidence>
<keyword evidence="2" id="KW-1185">Reference proteome</keyword>
<reference evidence="1 2" key="1">
    <citation type="journal article" date="2023" name="Plants (Basel)">
        <title>Bridging the Gap: Combining Genomics and Transcriptomics Approaches to Understand Stylosanthes scabra, an Orphan Legume from the Brazilian Caatinga.</title>
        <authorList>
            <person name="Ferreira-Neto J.R.C."/>
            <person name="da Silva M.D."/>
            <person name="Binneck E."/>
            <person name="de Melo N.F."/>
            <person name="da Silva R.H."/>
            <person name="de Melo A.L.T.M."/>
            <person name="Pandolfi V."/>
            <person name="Bustamante F.O."/>
            <person name="Brasileiro-Vidal A.C."/>
            <person name="Benko-Iseppon A.M."/>
        </authorList>
    </citation>
    <scope>NUCLEOTIDE SEQUENCE [LARGE SCALE GENOMIC DNA]</scope>
    <source>
        <tissue evidence="1">Leaves</tissue>
    </source>
</reference>
<gene>
    <name evidence="1" type="ORF">PIB30_011467</name>
</gene>
<evidence type="ECO:0000313" key="2">
    <source>
        <dbReference type="Proteomes" id="UP001341840"/>
    </source>
</evidence>
<sequence length="64" mass="6983">MSEPNDGHVRVTFGCHRRLMPQDVMDFLVEVGEVGSPCASPIAATPVRIAEPSMPDVEIEMDNT</sequence>
<accession>A0ABU6R4R2</accession>
<proteinExistence type="predicted"/>
<dbReference type="EMBL" id="JASCZI010030236">
    <property type="protein sequence ID" value="MED6119402.1"/>
    <property type="molecule type" value="Genomic_DNA"/>
</dbReference>
<dbReference type="Proteomes" id="UP001341840">
    <property type="component" value="Unassembled WGS sequence"/>
</dbReference>
<comment type="caution">
    <text evidence="1">The sequence shown here is derived from an EMBL/GenBank/DDBJ whole genome shotgun (WGS) entry which is preliminary data.</text>
</comment>
<name>A0ABU6R4R2_9FABA</name>
<organism evidence="1 2">
    <name type="scientific">Stylosanthes scabra</name>
    <dbReference type="NCBI Taxonomy" id="79078"/>
    <lineage>
        <taxon>Eukaryota</taxon>
        <taxon>Viridiplantae</taxon>
        <taxon>Streptophyta</taxon>
        <taxon>Embryophyta</taxon>
        <taxon>Tracheophyta</taxon>
        <taxon>Spermatophyta</taxon>
        <taxon>Magnoliopsida</taxon>
        <taxon>eudicotyledons</taxon>
        <taxon>Gunneridae</taxon>
        <taxon>Pentapetalae</taxon>
        <taxon>rosids</taxon>
        <taxon>fabids</taxon>
        <taxon>Fabales</taxon>
        <taxon>Fabaceae</taxon>
        <taxon>Papilionoideae</taxon>
        <taxon>50 kb inversion clade</taxon>
        <taxon>dalbergioids sensu lato</taxon>
        <taxon>Dalbergieae</taxon>
        <taxon>Pterocarpus clade</taxon>
        <taxon>Stylosanthes</taxon>
    </lineage>
</organism>
<protein>
    <submittedName>
        <fullName evidence="1">Uncharacterized protein</fullName>
    </submittedName>
</protein>